<organism evidence="7 8">
    <name type="scientific">Quercus rubra</name>
    <name type="common">Northern red oak</name>
    <name type="synonym">Quercus borealis</name>
    <dbReference type="NCBI Taxonomy" id="3512"/>
    <lineage>
        <taxon>Eukaryota</taxon>
        <taxon>Viridiplantae</taxon>
        <taxon>Streptophyta</taxon>
        <taxon>Embryophyta</taxon>
        <taxon>Tracheophyta</taxon>
        <taxon>Spermatophyta</taxon>
        <taxon>Magnoliopsida</taxon>
        <taxon>eudicotyledons</taxon>
        <taxon>Gunneridae</taxon>
        <taxon>Pentapetalae</taxon>
        <taxon>rosids</taxon>
        <taxon>fabids</taxon>
        <taxon>Fagales</taxon>
        <taxon>Fagaceae</taxon>
        <taxon>Quercus</taxon>
    </lineage>
</organism>
<evidence type="ECO:0000256" key="2">
    <source>
        <dbReference type="ARBA" id="ARBA00022737"/>
    </source>
</evidence>
<keyword evidence="8" id="KW-1185">Reference proteome</keyword>
<dbReference type="PANTHER" id="PTHR36766">
    <property type="entry name" value="PLANT BROAD-SPECTRUM MILDEW RESISTANCE PROTEIN RPW8"/>
    <property type="match status" value="1"/>
</dbReference>
<sequence>MGGAALSAFIEVLFEKLTSSDVLKIFKQERLHADPKKWKTMLLKIRAVLDDAEEKQMTSKLKLLQVRYELKFISTYCVGFNPSSVIFDANMRSKIEVVDARLQRIVTEMNGLGLIENTGRRTRTTRSWVPTTSLANEGHVYGSDEDKKAIVKLLLSRELGDAQLSTTLAQLVYNDDVVSRYFDLKAWACVSDDFDIVRVTKVILQSLIAPEIYDVNDLNLLQVKLREKLFGKKFLFILDDVWNEDYDNWTKLRSPFEFGAPGNCRKILYRCKVSPLAAKVLGGLLRTTNNHDEWKNVLHSKIWDIPEEKSNFLSILKLSYKYLPSHLKRCFVYCSLFPKDYEFEEKELVLLWMAKGLVQETKTTKSREEIGSEYFHDLLMRSFFKRSTSNESLFFMHDLINDIARGLCYRLEDTVGGNKQSEISTKVQHFSYIRFVFDEIKKFEVFPKDRHLRPFLPLPIEKRGYLTNYVLSCLLPQSRYLRVLSLSGYEIFELPNSISDLKHLRYLNLSNTSIRRLPKSTNSLYNLHTLILKGCSHLTTLPTKFGNSVNLRHLDISYVNSIKEMSVGIEELKSLQTLSNFVVGKDIGSEIGDLMNLEFLQGRLCISNLENVLGVENARKANLNGKKSLDSLVMKWEVDDLQDGTIVDDVLNMLKPHRTVKTLFIEGYAGVKFPMCLRDPFFPNMLELKVERCGKCVSLPAIGQLPFLKHLVITRMAKVQRLGPEFYGKGCLKSFQSLETLCFEDMQEWQDWIPCKVDYEEFPCLRELSISRCPKLQGKLPCHLPLLEKFSIHNCEQLVVSIPSLPMLHKFEIVGCKEVNISKFELYLPKLMVLYIPDLKSLMEDFMPGLAKLSLWQDRLNSLVTLDIRSSPSLVNINYLMSTLRILRTGDCNALKSLLMSNCTCLEYATIEKCDSLTFISRGKLLPTLKRRIFAATVTAMGLFVSTWRLIHDCLELTSLSSRNQLPTALKRLVVRTCPKLESVADKLHNNACLEHLEIWNCEKLKSLPEGLHKLYHLNKIDILGCSRLVSFPDGGALPTSLRELSISNCEKLEALPNLTYLEKLTIKGMSKHHILSRRGGMNICKQVLFEWGLLHRLMSLRDLWIDVDGGLPDLKSFPEEEDGKLMMMLPSSLTTLWICDFPNIVFLSSEGFQKLSALEQLWIWFCPKLASLPDKGLPPSLLELDKGKGRECFKIAHIPRVQIDGRSVYELEEEEL</sequence>
<evidence type="ECO:0000256" key="3">
    <source>
        <dbReference type="ARBA" id="ARBA00022821"/>
    </source>
</evidence>
<gene>
    <name evidence="7" type="ORF">RGQ29_016363</name>
</gene>
<evidence type="ECO:0000313" key="7">
    <source>
        <dbReference type="EMBL" id="KAK4591871.1"/>
    </source>
</evidence>
<evidence type="ECO:0000259" key="4">
    <source>
        <dbReference type="Pfam" id="PF00931"/>
    </source>
</evidence>
<feature type="domain" description="NB-ARC" evidence="4">
    <location>
        <begin position="166"/>
        <end position="256"/>
    </location>
</feature>
<keyword evidence="1" id="KW-0433">Leucine-rich repeat</keyword>
<evidence type="ECO:0000259" key="6">
    <source>
        <dbReference type="Pfam" id="PF25019"/>
    </source>
</evidence>
<name>A0AAN7FJD3_QUERU</name>
<evidence type="ECO:0000313" key="8">
    <source>
        <dbReference type="Proteomes" id="UP001324115"/>
    </source>
</evidence>
<dbReference type="Gene3D" id="3.40.50.300">
    <property type="entry name" value="P-loop containing nucleotide triphosphate hydrolases"/>
    <property type="match status" value="1"/>
</dbReference>
<dbReference type="InterPro" id="IPR036388">
    <property type="entry name" value="WH-like_DNA-bd_sf"/>
</dbReference>
<feature type="domain" description="Disease resistance protein winged helix" evidence="5">
    <location>
        <begin position="336"/>
        <end position="404"/>
    </location>
</feature>
<accession>A0AAN7FJD3</accession>
<proteinExistence type="predicted"/>
<comment type="caution">
    <text evidence="7">The sequence shown here is derived from an EMBL/GenBank/DDBJ whole genome shotgun (WGS) entry which is preliminary data.</text>
</comment>
<dbReference type="SUPFAM" id="SSF52540">
    <property type="entry name" value="P-loop containing nucleoside triphosphate hydrolases"/>
    <property type="match status" value="1"/>
</dbReference>
<dbReference type="GO" id="GO:0043531">
    <property type="term" value="F:ADP binding"/>
    <property type="evidence" value="ECO:0007669"/>
    <property type="project" value="InterPro"/>
</dbReference>
<dbReference type="Pfam" id="PF23559">
    <property type="entry name" value="WHD_DRP"/>
    <property type="match status" value="1"/>
</dbReference>
<dbReference type="Gene3D" id="3.80.10.10">
    <property type="entry name" value="Ribonuclease Inhibitor"/>
    <property type="match status" value="3"/>
</dbReference>
<dbReference type="InterPro" id="IPR056789">
    <property type="entry name" value="LRR_R13L1-DRL21"/>
</dbReference>
<keyword evidence="2" id="KW-0677">Repeat</keyword>
<dbReference type="InterPro" id="IPR027417">
    <property type="entry name" value="P-loop_NTPase"/>
</dbReference>
<dbReference type="Pfam" id="PF25019">
    <property type="entry name" value="LRR_R13L1-DRL21"/>
    <property type="match status" value="1"/>
</dbReference>
<dbReference type="Gene3D" id="1.10.10.10">
    <property type="entry name" value="Winged helix-like DNA-binding domain superfamily/Winged helix DNA-binding domain"/>
    <property type="match status" value="1"/>
</dbReference>
<dbReference type="FunFam" id="1.10.10.10:FF:000322">
    <property type="entry name" value="Probable disease resistance protein At1g63360"/>
    <property type="match status" value="1"/>
</dbReference>
<keyword evidence="3" id="KW-0611">Plant defense</keyword>
<dbReference type="SUPFAM" id="SSF52058">
    <property type="entry name" value="L domain-like"/>
    <property type="match status" value="2"/>
</dbReference>
<dbReference type="Pfam" id="PF00931">
    <property type="entry name" value="NB-ARC"/>
    <property type="match status" value="1"/>
</dbReference>
<dbReference type="PANTHER" id="PTHR36766:SF51">
    <property type="entry name" value="DISEASE RESISTANCE RPP13-LIKE PROTEIN 1"/>
    <property type="match status" value="1"/>
</dbReference>
<dbReference type="AlphaFoldDB" id="A0AAN7FJD3"/>
<dbReference type="EMBL" id="JAXUIC010000004">
    <property type="protein sequence ID" value="KAK4591871.1"/>
    <property type="molecule type" value="Genomic_DNA"/>
</dbReference>
<dbReference type="GO" id="GO:0006952">
    <property type="term" value="P:defense response"/>
    <property type="evidence" value="ECO:0007669"/>
    <property type="project" value="UniProtKB-KW"/>
</dbReference>
<reference evidence="7 8" key="1">
    <citation type="journal article" date="2023" name="G3 (Bethesda)">
        <title>A haplotype-resolved chromosome-scale genome for Quercus rubra L. provides insights into the genetics of adaptive traits for red oak species.</title>
        <authorList>
            <person name="Kapoor B."/>
            <person name="Jenkins J."/>
            <person name="Schmutz J."/>
            <person name="Zhebentyayeva T."/>
            <person name="Kuelheim C."/>
            <person name="Coggeshall M."/>
            <person name="Heim C."/>
            <person name="Lasky J.R."/>
            <person name="Leites L."/>
            <person name="Islam-Faridi N."/>
            <person name="Romero-Severson J."/>
            <person name="DeLeo V.L."/>
            <person name="Lucas S.M."/>
            <person name="Lazic D."/>
            <person name="Gailing O."/>
            <person name="Carlson J."/>
            <person name="Staton M."/>
        </authorList>
    </citation>
    <scope>NUCLEOTIDE SEQUENCE [LARGE SCALE GENOMIC DNA]</scope>
    <source>
        <strain evidence="7">Pseudo-F2</strain>
    </source>
</reference>
<evidence type="ECO:0000259" key="5">
    <source>
        <dbReference type="Pfam" id="PF23559"/>
    </source>
</evidence>
<evidence type="ECO:0000256" key="1">
    <source>
        <dbReference type="ARBA" id="ARBA00022614"/>
    </source>
</evidence>
<protein>
    <submittedName>
        <fullName evidence="7">Uncharacterized protein</fullName>
    </submittedName>
</protein>
<dbReference type="InterPro" id="IPR032675">
    <property type="entry name" value="LRR_dom_sf"/>
</dbReference>
<dbReference type="InterPro" id="IPR058922">
    <property type="entry name" value="WHD_DRP"/>
</dbReference>
<dbReference type="InterPro" id="IPR002182">
    <property type="entry name" value="NB-ARC"/>
</dbReference>
<dbReference type="Proteomes" id="UP001324115">
    <property type="component" value="Unassembled WGS sequence"/>
</dbReference>
<feature type="domain" description="R13L1/DRL21-like LRR repeat region" evidence="6">
    <location>
        <begin position="591"/>
        <end position="716"/>
    </location>
</feature>